<dbReference type="Proteomes" id="UP000295807">
    <property type="component" value="Unassembled WGS sequence"/>
</dbReference>
<feature type="domain" description="NAD-dependent epimerase/dehydratase" evidence="1">
    <location>
        <begin position="43"/>
        <end position="259"/>
    </location>
</feature>
<evidence type="ECO:0000313" key="3">
    <source>
        <dbReference type="Proteomes" id="UP000295807"/>
    </source>
</evidence>
<comment type="caution">
    <text evidence="2">The sequence shown here is derived from an EMBL/GenBank/DDBJ whole genome shotgun (WGS) entry which is preliminary data.</text>
</comment>
<dbReference type="InterPro" id="IPR036291">
    <property type="entry name" value="NAD(P)-bd_dom_sf"/>
</dbReference>
<reference evidence="2 3" key="1">
    <citation type="submission" date="2019-03" db="EMBL/GenBank/DDBJ databases">
        <title>Genomic Encyclopedia of Type Strains, Phase IV (KMG-IV): sequencing the most valuable type-strain genomes for metagenomic binning, comparative biology and taxonomic classification.</title>
        <authorList>
            <person name="Goeker M."/>
        </authorList>
    </citation>
    <scope>NUCLEOTIDE SEQUENCE [LARGE SCALE GENOMIC DNA]</scope>
    <source>
        <strain evidence="2 3">DSM 21100</strain>
    </source>
</reference>
<evidence type="ECO:0000259" key="1">
    <source>
        <dbReference type="Pfam" id="PF01370"/>
    </source>
</evidence>
<keyword evidence="3" id="KW-1185">Reference proteome</keyword>
<protein>
    <submittedName>
        <fullName evidence="2">Nucleoside-diphosphate-sugar epimerase</fullName>
    </submittedName>
</protein>
<dbReference type="EMBL" id="SMAD01000006">
    <property type="protein sequence ID" value="TCS86749.1"/>
    <property type="molecule type" value="Genomic_DNA"/>
</dbReference>
<accession>A0A4R3KRJ5</accession>
<organism evidence="2 3">
    <name type="scientific">Anseongella ginsenosidimutans</name>
    <dbReference type="NCBI Taxonomy" id="496056"/>
    <lineage>
        <taxon>Bacteria</taxon>
        <taxon>Pseudomonadati</taxon>
        <taxon>Bacteroidota</taxon>
        <taxon>Sphingobacteriia</taxon>
        <taxon>Sphingobacteriales</taxon>
        <taxon>Sphingobacteriaceae</taxon>
        <taxon>Anseongella</taxon>
    </lineage>
</organism>
<dbReference type="SUPFAM" id="SSF51735">
    <property type="entry name" value="NAD(P)-binding Rossmann-fold domains"/>
    <property type="match status" value="1"/>
</dbReference>
<sequence>MEINSFMNTDRKMKLEEVNEKVAAALEPSRSLIAGLEALDGDILILGAGGKIGPSIARLAKQALLRAGSSKRVIAVSRFSEPGLKEQLQQEGIETRAADLLDERQLQALPEAENILYLAGNKFGTTGQEAFTWAMNTYLPGRIAEKYRSSRIVVYSTGNVYPFMPSGSGGAAEDQAPEPVGEYGQSCLGRERIFQYFSSRYNTPLLIYRLNYAIDLRYGVLTEIARAIMEQRPVDLGTGHVNVIWQGDANEMALRALGHCSVPPRILNITGPETIPVRWLATELGKLLGRQPEFVNTEQPTALLSNAGAAHRLFGYPKVTLTEMVEWTAAWVREGGELLNKPTHFQERKGRF</sequence>
<name>A0A4R3KRJ5_9SPHI</name>
<dbReference type="Gene3D" id="3.40.50.720">
    <property type="entry name" value="NAD(P)-binding Rossmann-like Domain"/>
    <property type="match status" value="1"/>
</dbReference>
<gene>
    <name evidence="2" type="ORF">EDD80_10658</name>
</gene>
<dbReference type="InterPro" id="IPR001509">
    <property type="entry name" value="Epimerase_deHydtase"/>
</dbReference>
<proteinExistence type="predicted"/>
<evidence type="ECO:0000313" key="2">
    <source>
        <dbReference type="EMBL" id="TCS86749.1"/>
    </source>
</evidence>
<dbReference type="AlphaFoldDB" id="A0A4R3KRJ5"/>
<dbReference type="Pfam" id="PF01370">
    <property type="entry name" value="Epimerase"/>
    <property type="match status" value="1"/>
</dbReference>